<reference evidence="1" key="1">
    <citation type="submission" date="2018-02" db="EMBL/GenBank/DDBJ databases">
        <authorList>
            <person name="Kim S.-K."/>
            <person name="Jung H.-I."/>
            <person name="Lee S.-W."/>
        </authorList>
    </citation>
    <scope>NUCLEOTIDE SEQUENCE</scope>
    <source>
        <strain evidence="1">SK3146</strain>
    </source>
</reference>
<gene>
    <name evidence="1" type="ORF">SK3146_06727</name>
</gene>
<name>A0ABY4S0F4_9BACL</name>
<proteinExistence type="predicted"/>
<organism evidence="1 2">
    <name type="scientific">Paenibacillus konkukensis</name>
    <dbReference type="NCBI Taxonomy" id="2020716"/>
    <lineage>
        <taxon>Bacteria</taxon>
        <taxon>Bacillati</taxon>
        <taxon>Bacillota</taxon>
        <taxon>Bacilli</taxon>
        <taxon>Bacillales</taxon>
        <taxon>Paenibacillaceae</taxon>
        <taxon>Paenibacillus</taxon>
    </lineage>
</organism>
<accession>A0ABY4S0F4</accession>
<sequence>MDSHFAVAQLSPELLSEIQQLENKLRNSAKENIVLIAYAENGAEQDNHSPASPV</sequence>
<evidence type="ECO:0000313" key="2">
    <source>
        <dbReference type="Proteomes" id="UP001057134"/>
    </source>
</evidence>
<dbReference type="Proteomes" id="UP001057134">
    <property type="component" value="Chromosome"/>
</dbReference>
<keyword evidence="2" id="KW-1185">Reference proteome</keyword>
<dbReference type="EMBL" id="CP027059">
    <property type="protein sequence ID" value="UQZ87430.1"/>
    <property type="molecule type" value="Genomic_DNA"/>
</dbReference>
<evidence type="ECO:0000313" key="1">
    <source>
        <dbReference type="EMBL" id="UQZ87430.1"/>
    </source>
</evidence>
<reference evidence="1" key="2">
    <citation type="journal article" date="2021" name="J Anim Sci Technol">
        <title>Complete genome sequence of Paenibacillus konkukensis sp. nov. SK3146 as a potential probiotic strain.</title>
        <authorList>
            <person name="Jung H.I."/>
            <person name="Park S."/>
            <person name="Niu K.M."/>
            <person name="Lee S.W."/>
            <person name="Kothari D."/>
            <person name="Yi K.J."/>
            <person name="Kim S.K."/>
        </authorList>
    </citation>
    <scope>NUCLEOTIDE SEQUENCE</scope>
    <source>
        <strain evidence="1">SK3146</strain>
    </source>
</reference>
<protein>
    <submittedName>
        <fullName evidence="1">Uncharacterized protein</fullName>
    </submittedName>
</protein>
<dbReference type="RefSeq" id="WP_249862891.1">
    <property type="nucleotide sequence ID" value="NZ_CP027059.1"/>
</dbReference>